<dbReference type="InterPro" id="IPR032311">
    <property type="entry name" value="DUF4982"/>
</dbReference>
<dbReference type="InterPro" id="IPR006101">
    <property type="entry name" value="Glyco_hydro_2"/>
</dbReference>
<keyword evidence="4" id="KW-0732">Signal</keyword>
<evidence type="ECO:0000256" key="3">
    <source>
        <dbReference type="ARBA" id="ARBA00023295"/>
    </source>
</evidence>
<dbReference type="Pfam" id="PF02837">
    <property type="entry name" value="Glyco_hydro_2_N"/>
    <property type="match status" value="1"/>
</dbReference>
<comment type="similarity">
    <text evidence="1">Belongs to the glycosyl hydrolase 2 family.</text>
</comment>
<dbReference type="Pfam" id="PF02836">
    <property type="entry name" value="Glyco_hydro_2_C"/>
    <property type="match status" value="1"/>
</dbReference>
<dbReference type="InterPro" id="IPR017853">
    <property type="entry name" value="GH"/>
</dbReference>
<dbReference type="InterPro" id="IPR006104">
    <property type="entry name" value="Glyco_hydro_2_N"/>
</dbReference>
<protein>
    <submittedName>
        <fullName evidence="10">DUF4982 domain-containing protein</fullName>
    </submittedName>
</protein>
<feature type="domain" description="Glycoside hydrolase family 2" evidence="9">
    <location>
        <begin position="742"/>
        <end position="843"/>
    </location>
</feature>
<proteinExistence type="inferred from homology"/>
<evidence type="ECO:0000259" key="9">
    <source>
        <dbReference type="Pfam" id="PF18565"/>
    </source>
</evidence>
<dbReference type="Gene3D" id="3.20.20.80">
    <property type="entry name" value="Glycosidases"/>
    <property type="match status" value="1"/>
</dbReference>
<dbReference type="InterPro" id="IPR023232">
    <property type="entry name" value="Glyco_hydro_2_AS"/>
</dbReference>
<accession>A0A927F6H0</accession>
<dbReference type="InterPro" id="IPR008979">
    <property type="entry name" value="Galactose-bd-like_sf"/>
</dbReference>
<dbReference type="InterPro" id="IPR040605">
    <property type="entry name" value="Glyco_hydro2_dom5"/>
</dbReference>
<evidence type="ECO:0000259" key="7">
    <source>
        <dbReference type="Pfam" id="PF02837"/>
    </source>
</evidence>
<dbReference type="PANTHER" id="PTHR42732:SF1">
    <property type="entry name" value="BETA-MANNOSIDASE"/>
    <property type="match status" value="1"/>
</dbReference>
<dbReference type="GO" id="GO:0004553">
    <property type="term" value="F:hydrolase activity, hydrolyzing O-glycosyl compounds"/>
    <property type="evidence" value="ECO:0007669"/>
    <property type="project" value="InterPro"/>
</dbReference>
<dbReference type="PRINTS" id="PR00132">
    <property type="entry name" value="GLHYDRLASE2"/>
</dbReference>
<dbReference type="SUPFAM" id="SSF51445">
    <property type="entry name" value="(Trans)glycosidases"/>
    <property type="match status" value="1"/>
</dbReference>
<evidence type="ECO:0000259" key="5">
    <source>
        <dbReference type="Pfam" id="PF00703"/>
    </source>
</evidence>
<dbReference type="InterPro" id="IPR013783">
    <property type="entry name" value="Ig-like_fold"/>
</dbReference>
<reference evidence="10" key="1">
    <citation type="submission" date="2020-09" db="EMBL/GenBank/DDBJ databases">
        <title>Pelagicoccus enzymogenes sp. nov. with an EPS production, isolated from marine sediment.</title>
        <authorList>
            <person name="Feng X."/>
        </authorList>
    </citation>
    <scope>NUCLEOTIDE SEQUENCE</scope>
    <source>
        <strain evidence="10">NFK12</strain>
    </source>
</reference>
<dbReference type="Gene3D" id="2.60.120.260">
    <property type="entry name" value="Galactose-binding domain-like"/>
    <property type="match status" value="1"/>
</dbReference>
<evidence type="ECO:0000259" key="8">
    <source>
        <dbReference type="Pfam" id="PF16355"/>
    </source>
</evidence>
<feature type="chain" id="PRO_5037895842" evidence="4">
    <location>
        <begin position="21"/>
        <end position="849"/>
    </location>
</feature>
<evidence type="ECO:0000256" key="2">
    <source>
        <dbReference type="ARBA" id="ARBA00022801"/>
    </source>
</evidence>
<dbReference type="GO" id="GO:0005975">
    <property type="term" value="P:carbohydrate metabolic process"/>
    <property type="evidence" value="ECO:0007669"/>
    <property type="project" value="InterPro"/>
</dbReference>
<dbReference type="InterPro" id="IPR006102">
    <property type="entry name" value="Ig-like_GH2"/>
</dbReference>
<comment type="caution">
    <text evidence="10">The sequence shown here is derived from an EMBL/GenBank/DDBJ whole genome shotgun (WGS) entry which is preliminary data.</text>
</comment>
<evidence type="ECO:0000313" key="11">
    <source>
        <dbReference type="Proteomes" id="UP000622317"/>
    </source>
</evidence>
<feature type="domain" description="Glycosyl hydrolases family 2 sugar binding" evidence="7">
    <location>
        <begin position="98"/>
        <end position="190"/>
    </location>
</feature>
<feature type="domain" description="Glycoside hydrolase family 2 catalytic" evidence="6">
    <location>
        <begin position="320"/>
        <end position="473"/>
    </location>
</feature>
<dbReference type="Pfam" id="PF00703">
    <property type="entry name" value="Glyco_hydro_2"/>
    <property type="match status" value="1"/>
</dbReference>
<name>A0A927F6H0_9BACT</name>
<dbReference type="PANTHER" id="PTHR42732">
    <property type="entry name" value="BETA-GALACTOSIDASE"/>
    <property type="match status" value="1"/>
</dbReference>
<dbReference type="InterPro" id="IPR006103">
    <property type="entry name" value="Glyco_hydro_2_cat"/>
</dbReference>
<dbReference type="Gene3D" id="2.60.40.10">
    <property type="entry name" value="Immunoglobulins"/>
    <property type="match status" value="3"/>
</dbReference>
<evidence type="ECO:0000259" key="6">
    <source>
        <dbReference type="Pfam" id="PF02836"/>
    </source>
</evidence>
<dbReference type="SUPFAM" id="SSF49785">
    <property type="entry name" value="Galactose-binding domain-like"/>
    <property type="match status" value="1"/>
</dbReference>
<dbReference type="Pfam" id="PF16355">
    <property type="entry name" value="DUF4982"/>
    <property type="match status" value="1"/>
</dbReference>
<dbReference type="EMBL" id="JACYFG010000002">
    <property type="protein sequence ID" value="MBD5778055.1"/>
    <property type="molecule type" value="Genomic_DNA"/>
</dbReference>
<feature type="domain" description="DUF4982" evidence="8">
    <location>
        <begin position="649"/>
        <end position="728"/>
    </location>
</feature>
<sequence>MMKKILPILCCVVLASTAFGASEAALNPNQISLDSTAVREQQTFDFGWRFSLGDEPEAKNPGFDDESWRSLDLPHDWSIEGPYDKDAPSGGSGGYLPTGVGWYRKTFTLPDEARGKQARIQFDGVYQNSTVWINGHELGTRPFGYATFHYDLTPHLNYGSTPNVIAVRVDNSDQPNSRWYSGSGIYRHTWLTITDPLAVAPFGVYVTTPEVSAEAATVHVQTSVRNERSEGTRFTLHTSLLGSRGEALAQNVEEVSAPSEIAAGGELELAATLQVPTPRLWSPDTPELYRARSELRVDDVVVDAVETTFGIRELVYDVDRGLLINGEQVKLRGMCLHEDGGAVGAAVPEAVLERRLRLLMEMGCNAVRASHNPMAPEFYELCDRLGMLVMDEVFDEWTVRKPQIKFGYSDIFEEWFERDVVDFVRRDRNHPSIVMWSAGNEIGEQRSEVGIEVLGKLIEIFHREDPTRPVTAGLDNVFNGDGRAPEAFTELLDVVGYNYPDRWGDRRELLHSDDRRDFPERKFVHTESTTARGTRGEYTFGPLLGGGFSFSERRVLPGKGPEAALYLDDTVQAERIWRFVSLNDYVIGDFGWTGIDYLGEARWPRKGASPGPLDTCGFKKDQFYFYQSIWTSDPMVHLLPHWNWPDRVGEIVPVVAYTNCAVVELFLNGRSLGPKSHEFPAQGAEGGWASYAKTVIRPTTGDMKFVWDVPYEPGELKAVGYDRDGNVVVTEFVRTAGDPAKLEVTIDRASIAADARDVAHVTVRAFDANGVFVPLADNQLTFELSGVAKLIGVDNGDLANHDSYQSNERPLYYGMALALLQSTLEPGEARLVVSSPGLPDASVSLAIGD</sequence>
<dbReference type="AlphaFoldDB" id="A0A927F6H0"/>
<dbReference type="SUPFAM" id="SSF49303">
    <property type="entry name" value="beta-Galactosidase/glucuronidase domain"/>
    <property type="match status" value="1"/>
</dbReference>
<feature type="signal peptide" evidence="4">
    <location>
        <begin position="1"/>
        <end position="20"/>
    </location>
</feature>
<evidence type="ECO:0000313" key="10">
    <source>
        <dbReference type="EMBL" id="MBD5778055.1"/>
    </source>
</evidence>
<evidence type="ECO:0000256" key="4">
    <source>
        <dbReference type="SAM" id="SignalP"/>
    </source>
</evidence>
<keyword evidence="2" id="KW-0378">Hydrolase</keyword>
<dbReference type="Pfam" id="PF18565">
    <property type="entry name" value="Glyco_hydro2_C5"/>
    <property type="match status" value="1"/>
</dbReference>
<dbReference type="RefSeq" id="WP_191615182.1">
    <property type="nucleotide sequence ID" value="NZ_JACYFG010000002.1"/>
</dbReference>
<evidence type="ECO:0000256" key="1">
    <source>
        <dbReference type="ARBA" id="ARBA00007401"/>
    </source>
</evidence>
<keyword evidence="11" id="KW-1185">Reference proteome</keyword>
<dbReference type="InterPro" id="IPR036156">
    <property type="entry name" value="Beta-gal/glucu_dom_sf"/>
</dbReference>
<gene>
    <name evidence="10" type="ORF">IEN85_00915</name>
</gene>
<dbReference type="PROSITE" id="PS00608">
    <property type="entry name" value="GLYCOSYL_HYDROL_F2_2"/>
    <property type="match status" value="1"/>
</dbReference>
<feature type="domain" description="Glycoside hydrolase family 2 immunoglobulin-like beta-sandwich" evidence="5">
    <location>
        <begin position="206"/>
        <end position="312"/>
    </location>
</feature>
<dbReference type="Proteomes" id="UP000622317">
    <property type="component" value="Unassembled WGS sequence"/>
</dbReference>
<organism evidence="10 11">
    <name type="scientific">Pelagicoccus enzymogenes</name>
    <dbReference type="NCBI Taxonomy" id="2773457"/>
    <lineage>
        <taxon>Bacteria</taxon>
        <taxon>Pseudomonadati</taxon>
        <taxon>Verrucomicrobiota</taxon>
        <taxon>Opitutia</taxon>
        <taxon>Puniceicoccales</taxon>
        <taxon>Pelagicoccaceae</taxon>
        <taxon>Pelagicoccus</taxon>
    </lineage>
</organism>
<keyword evidence="3" id="KW-0326">Glycosidase</keyword>
<dbReference type="InterPro" id="IPR051913">
    <property type="entry name" value="GH2_Domain-Containing"/>
</dbReference>